<name>A0A7J7TP49_PIPKU</name>
<feature type="region of interest" description="Disordered" evidence="1">
    <location>
        <begin position="57"/>
        <end position="101"/>
    </location>
</feature>
<evidence type="ECO:0000313" key="3">
    <source>
        <dbReference type="Proteomes" id="UP000558488"/>
    </source>
</evidence>
<comment type="caution">
    <text evidence="2">The sequence shown here is derived from an EMBL/GenBank/DDBJ whole genome shotgun (WGS) entry which is preliminary data.</text>
</comment>
<dbReference type="Proteomes" id="UP000558488">
    <property type="component" value="Unassembled WGS sequence"/>
</dbReference>
<gene>
    <name evidence="2" type="ORF">mPipKuh1_009312</name>
</gene>
<organism evidence="2 3">
    <name type="scientific">Pipistrellus kuhlii</name>
    <name type="common">Kuhl's pipistrelle</name>
    <dbReference type="NCBI Taxonomy" id="59472"/>
    <lineage>
        <taxon>Eukaryota</taxon>
        <taxon>Metazoa</taxon>
        <taxon>Chordata</taxon>
        <taxon>Craniata</taxon>
        <taxon>Vertebrata</taxon>
        <taxon>Euteleostomi</taxon>
        <taxon>Mammalia</taxon>
        <taxon>Eutheria</taxon>
        <taxon>Laurasiatheria</taxon>
        <taxon>Chiroptera</taxon>
        <taxon>Yangochiroptera</taxon>
        <taxon>Vespertilionidae</taxon>
        <taxon>Pipistrellus</taxon>
    </lineage>
</organism>
<protein>
    <submittedName>
        <fullName evidence="2">Uncharacterized protein</fullName>
    </submittedName>
</protein>
<evidence type="ECO:0000313" key="2">
    <source>
        <dbReference type="EMBL" id="KAF6302322.1"/>
    </source>
</evidence>
<dbReference type="EMBL" id="JACAGB010000026">
    <property type="protein sequence ID" value="KAF6302322.1"/>
    <property type="molecule type" value="Genomic_DNA"/>
</dbReference>
<dbReference type="AlphaFoldDB" id="A0A7J7TP49"/>
<sequence length="134" mass="14615">MDHHNPPQRMRRTLEKHHEQLPAANGEGCLLSVPKWGLSPQCEGIGRWGFGEMIRPGRRGPGSGVPAHMKETPSTSGSLVRTRRKYSSYQPGGGASLPTGSAGAMMWVPGSRTMRFLVTEPPSMWYSVRTAQSG</sequence>
<proteinExistence type="predicted"/>
<accession>A0A7J7TP49</accession>
<reference evidence="2 3" key="1">
    <citation type="journal article" date="2020" name="Nature">
        <title>Six reference-quality genomes reveal evolution of bat adaptations.</title>
        <authorList>
            <person name="Jebb D."/>
            <person name="Huang Z."/>
            <person name="Pippel M."/>
            <person name="Hughes G.M."/>
            <person name="Lavrichenko K."/>
            <person name="Devanna P."/>
            <person name="Winkler S."/>
            <person name="Jermiin L.S."/>
            <person name="Skirmuntt E.C."/>
            <person name="Katzourakis A."/>
            <person name="Burkitt-Gray L."/>
            <person name="Ray D.A."/>
            <person name="Sullivan K.A.M."/>
            <person name="Roscito J.G."/>
            <person name="Kirilenko B.M."/>
            <person name="Davalos L.M."/>
            <person name="Corthals A.P."/>
            <person name="Power M.L."/>
            <person name="Jones G."/>
            <person name="Ransome R.D."/>
            <person name="Dechmann D.K.N."/>
            <person name="Locatelli A.G."/>
            <person name="Puechmaille S.J."/>
            <person name="Fedrigo O."/>
            <person name="Jarvis E.D."/>
            <person name="Hiller M."/>
            <person name="Vernes S.C."/>
            <person name="Myers E.W."/>
            <person name="Teeling E.C."/>
        </authorList>
    </citation>
    <scope>NUCLEOTIDE SEQUENCE [LARGE SCALE GENOMIC DNA]</scope>
    <source>
        <strain evidence="2">MPipKuh1</strain>
        <tissue evidence="2">Flight muscle</tissue>
    </source>
</reference>
<evidence type="ECO:0000256" key="1">
    <source>
        <dbReference type="SAM" id="MobiDB-lite"/>
    </source>
</evidence>
<keyword evidence="3" id="KW-1185">Reference proteome</keyword>